<feature type="domain" description="Fungal lipase-type" evidence="17">
    <location>
        <begin position="814"/>
        <end position="883"/>
    </location>
</feature>
<comment type="subcellular location">
    <subcellularLocation>
        <location evidence="2">Cell membrane</location>
        <topology evidence="2">Multi-pass membrane protein</topology>
    </subcellularLocation>
</comment>
<evidence type="ECO:0000256" key="5">
    <source>
        <dbReference type="ARBA" id="ARBA00022692"/>
    </source>
</evidence>
<feature type="region of interest" description="Disordered" evidence="15">
    <location>
        <begin position="639"/>
        <end position="807"/>
    </location>
</feature>
<feature type="compositionally biased region" description="Polar residues" evidence="15">
    <location>
        <begin position="730"/>
        <end position="753"/>
    </location>
</feature>
<keyword evidence="4" id="KW-0597">Phosphoprotein</keyword>
<organism evidence="18 19">
    <name type="scientific">Gonium pectorale</name>
    <name type="common">Green alga</name>
    <dbReference type="NCBI Taxonomy" id="33097"/>
    <lineage>
        <taxon>Eukaryota</taxon>
        <taxon>Viridiplantae</taxon>
        <taxon>Chlorophyta</taxon>
        <taxon>core chlorophytes</taxon>
        <taxon>Chlorophyceae</taxon>
        <taxon>CS clade</taxon>
        <taxon>Chlamydomonadales</taxon>
        <taxon>Volvocaceae</taxon>
        <taxon>Gonium</taxon>
    </lineage>
</organism>
<feature type="compositionally biased region" description="Low complexity" evidence="15">
    <location>
        <begin position="985"/>
        <end position="1004"/>
    </location>
</feature>
<keyword evidence="7" id="KW-0378">Hydrolase</keyword>
<keyword evidence="3" id="KW-1003">Cell membrane</keyword>
<evidence type="ECO:0000256" key="15">
    <source>
        <dbReference type="SAM" id="MobiDB-lite"/>
    </source>
</evidence>
<accession>A0A150H4N5</accession>
<feature type="compositionally biased region" description="Low complexity" evidence="15">
    <location>
        <begin position="649"/>
        <end position="667"/>
    </location>
</feature>
<feature type="compositionally biased region" description="Pro residues" evidence="15">
    <location>
        <begin position="793"/>
        <end position="804"/>
    </location>
</feature>
<evidence type="ECO:0000256" key="2">
    <source>
        <dbReference type="ARBA" id="ARBA00004651"/>
    </source>
</evidence>
<feature type="region of interest" description="Disordered" evidence="15">
    <location>
        <begin position="972"/>
        <end position="1004"/>
    </location>
</feature>
<keyword evidence="11" id="KW-0443">Lipid metabolism</keyword>
<comment type="caution">
    <text evidence="18">The sequence shown here is derived from an EMBL/GenBank/DDBJ whole genome shotgun (WGS) entry which is preliminary data.</text>
</comment>
<feature type="transmembrane region" description="Helical" evidence="16">
    <location>
        <begin position="20"/>
        <end position="43"/>
    </location>
</feature>
<dbReference type="GO" id="GO:0046872">
    <property type="term" value="F:metal ion binding"/>
    <property type="evidence" value="ECO:0007669"/>
    <property type="project" value="UniProtKB-KW"/>
</dbReference>
<dbReference type="AlphaFoldDB" id="A0A150H4N5"/>
<feature type="transmembrane region" description="Helical" evidence="16">
    <location>
        <begin position="133"/>
        <end position="157"/>
    </location>
</feature>
<keyword evidence="19" id="KW-1185">Reference proteome</keyword>
<dbReference type="OrthoDB" id="549874at2759"/>
<feature type="region of interest" description="Disordered" evidence="15">
    <location>
        <begin position="440"/>
        <end position="482"/>
    </location>
</feature>
<feature type="compositionally biased region" description="Low complexity" evidence="15">
    <location>
        <begin position="783"/>
        <end position="792"/>
    </location>
</feature>
<evidence type="ECO:0000259" key="17">
    <source>
        <dbReference type="Pfam" id="PF01764"/>
    </source>
</evidence>
<dbReference type="PANTHER" id="PTHR45792:SF8">
    <property type="entry name" value="DIACYLGLYCEROL LIPASE-ALPHA"/>
    <property type="match status" value="1"/>
</dbReference>
<evidence type="ECO:0000256" key="14">
    <source>
        <dbReference type="ARBA" id="ARBA00026104"/>
    </source>
</evidence>
<dbReference type="Gene3D" id="3.40.50.1820">
    <property type="entry name" value="alpha/beta hydrolase"/>
    <property type="match status" value="2"/>
</dbReference>
<reference evidence="19" key="1">
    <citation type="journal article" date="2016" name="Nat. Commun.">
        <title>The Gonium pectorale genome demonstrates co-option of cell cycle regulation during the evolution of multicellularity.</title>
        <authorList>
            <person name="Hanschen E.R."/>
            <person name="Marriage T.N."/>
            <person name="Ferris P.J."/>
            <person name="Hamaji T."/>
            <person name="Toyoda A."/>
            <person name="Fujiyama A."/>
            <person name="Neme R."/>
            <person name="Noguchi H."/>
            <person name="Minakuchi Y."/>
            <person name="Suzuki M."/>
            <person name="Kawai-Toyooka H."/>
            <person name="Smith D.R."/>
            <person name="Sparks H."/>
            <person name="Anderson J."/>
            <person name="Bakaric R."/>
            <person name="Luria V."/>
            <person name="Karger A."/>
            <person name="Kirschner M.W."/>
            <person name="Durand P.M."/>
            <person name="Michod R.E."/>
            <person name="Nozaki H."/>
            <person name="Olson B.J."/>
        </authorList>
    </citation>
    <scope>NUCLEOTIDE SEQUENCE [LARGE SCALE GENOMIC DNA]</scope>
    <source>
        <strain evidence="19">NIES-2863</strain>
    </source>
</reference>
<evidence type="ECO:0000256" key="11">
    <source>
        <dbReference type="ARBA" id="ARBA00023098"/>
    </source>
</evidence>
<protein>
    <recommendedName>
        <fullName evidence="14">sn-1-specific diacylglycerol lipase</fullName>
        <ecNumber evidence="14">3.1.1.116</ecNumber>
    </recommendedName>
</protein>
<dbReference type="PANTHER" id="PTHR45792">
    <property type="entry name" value="DIACYLGLYCEROL LIPASE HOMOLOG-RELATED"/>
    <property type="match status" value="1"/>
</dbReference>
<gene>
    <name evidence="18" type="ORF">GPECTOR_1g494</name>
</gene>
<evidence type="ECO:0000256" key="16">
    <source>
        <dbReference type="SAM" id="Phobius"/>
    </source>
</evidence>
<evidence type="ECO:0000256" key="10">
    <source>
        <dbReference type="ARBA" id="ARBA00022989"/>
    </source>
</evidence>
<dbReference type="GO" id="GO:0016042">
    <property type="term" value="P:lipid catabolic process"/>
    <property type="evidence" value="ECO:0007669"/>
    <property type="project" value="UniProtKB-KW"/>
</dbReference>
<evidence type="ECO:0000256" key="4">
    <source>
        <dbReference type="ARBA" id="ARBA00022553"/>
    </source>
</evidence>
<dbReference type="Pfam" id="PF01764">
    <property type="entry name" value="Lipase_3"/>
    <property type="match status" value="1"/>
</dbReference>
<evidence type="ECO:0000256" key="1">
    <source>
        <dbReference type="ARBA" id="ARBA00001913"/>
    </source>
</evidence>
<dbReference type="InterPro" id="IPR052214">
    <property type="entry name" value="DAG_Lipase-Related"/>
</dbReference>
<dbReference type="SUPFAM" id="SSF53474">
    <property type="entry name" value="alpha/beta-Hydrolases"/>
    <property type="match status" value="2"/>
</dbReference>
<proteinExistence type="predicted"/>
<comment type="catalytic activity">
    <reaction evidence="13">
        <text>a 1,2-diacyl-sn-glycerol + H2O = a 2-acylglycerol + a fatty acid + H(+)</text>
        <dbReference type="Rhea" id="RHEA:33275"/>
        <dbReference type="ChEBI" id="CHEBI:15377"/>
        <dbReference type="ChEBI" id="CHEBI:15378"/>
        <dbReference type="ChEBI" id="CHEBI:17389"/>
        <dbReference type="ChEBI" id="CHEBI:17815"/>
        <dbReference type="ChEBI" id="CHEBI:28868"/>
        <dbReference type="EC" id="3.1.1.116"/>
    </reaction>
    <physiologicalReaction direction="left-to-right" evidence="13">
        <dbReference type="Rhea" id="RHEA:33276"/>
    </physiologicalReaction>
</comment>
<feature type="compositionally biased region" description="Polar residues" evidence="15">
    <location>
        <begin position="671"/>
        <end position="680"/>
    </location>
</feature>
<dbReference type="EC" id="3.1.1.116" evidence="14"/>
<dbReference type="InterPro" id="IPR029058">
    <property type="entry name" value="AB_hydrolase_fold"/>
</dbReference>
<feature type="transmembrane region" description="Helical" evidence="16">
    <location>
        <begin position="55"/>
        <end position="76"/>
    </location>
</feature>
<evidence type="ECO:0000256" key="13">
    <source>
        <dbReference type="ARBA" id="ARBA00024531"/>
    </source>
</evidence>
<sequence length="1048" mass="106759">MPALHLLGRRLLIASDDVPLFALPAALFHSCWALVLLCTLALYQRHSLCRDEGDYLPFLGGAAAAFSVSSLLEWSLCREGLKGTPLETDARAAVPLLLYLHGLASAAEVAFACYGAYLLHVHHRLCLAWSPRPLAAALVGTSWAVIAINGALTALALNPWHGLDLVAAWEARLLWLARLLCCRAGLLTQAARAPDRDPALRRIAALTSRLLQHVDLTLSDVAAAMMLVAAAQRPLLPRPAASAAGPPAVSFAPAPSHAVTLLHPMVHITPAGMEEHLEELAGELAAEAAEAEADAEEYREGGGEGGGDGGAARTAGRLAPWQLSEGAAGGLDLDLERGPSGVAQEPGAATGDAGGGGRAMPVAVAAAPEAAAAAAAVVAVVGAAGGTGAMSQGPTAATAAATALRQRIGDAALAAAFAAAREMVDRETLTEAEVYCREVTSGSGSNGGGQRMGVSGAGTADSGGGSVKAAPRRGWWRGRPSGPDPMLSAIRAATVACCTPHVLHVNTVNSTEGYLPYMVCLDEGTRSVVIAIRGTSSAEDIVTDCLCAPYDVRHLLPPGVLPERGAPAAGGAESGSGGAGAAAAQAAATGAGGSGGDQSPAGDEAVLVHGGIWAAAEVIWEDLCRLKVLDALFPPPDPNATGTGTSSNPLPMHAAPAAGPACSAPDDAGTHPTQRLTQPQPAVVLSPRLGDTAGPSPPRPVANPWDTHRPTQRLTACPPPLHAPTTPTTSGEISMQGNSLSNSAGNHSDNSSAHGRPGPANWPRLISAEREQAASQQPGLGAGLSRLGSLLTPPQPSPSPPTLRPPGLDLTGWRVVVTGHSLGGGAAALLAMRLRAALPAAVNVRCWAFSPPGSLASPRLSCALSPFTVSVVSGKDLIPRLSLHTLERYRDEMITALARCSCSKAALLLIGLSRRHRLRRAARLLLPYAGMGPQAVAALREYHAAVRCVGRLPELHPPGRILYLQPSATASPGRLPATPSTTAVPSGSPGAAVRPAAAPGPSAAPRVRPVWVSSVELLSEGILASTRMLADHSLTGATLPALQQLLSA</sequence>
<evidence type="ECO:0000256" key="12">
    <source>
        <dbReference type="ARBA" id="ARBA00023136"/>
    </source>
</evidence>
<feature type="region of interest" description="Disordered" evidence="15">
    <location>
        <begin position="286"/>
        <end position="314"/>
    </location>
</feature>
<name>A0A150H4N5_GONPE</name>
<dbReference type="GO" id="GO:0016298">
    <property type="term" value="F:lipase activity"/>
    <property type="evidence" value="ECO:0007669"/>
    <property type="project" value="TreeGrafter"/>
</dbReference>
<dbReference type="GO" id="GO:0005886">
    <property type="term" value="C:plasma membrane"/>
    <property type="evidence" value="ECO:0007669"/>
    <property type="project" value="UniProtKB-SubCell"/>
</dbReference>
<dbReference type="EMBL" id="LSYV01000002">
    <property type="protein sequence ID" value="KXZ56550.1"/>
    <property type="molecule type" value="Genomic_DNA"/>
</dbReference>
<evidence type="ECO:0000256" key="8">
    <source>
        <dbReference type="ARBA" id="ARBA00022837"/>
    </source>
</evidence>
<keyword evidence="12 16" id="KW-0472">Membrane</keyword>
<keyword evidence="9" id="KW-0442">Lipid degradation</keyword>
<feature type="transmembrane region" description="Helical" evidence="16">
    <location>
        <begin position="96"/>
        <end position="121"/>
    </location>
</feature>
<evidence type="ECO:0000256" key="3">
    <source>
        <dbReference type="ARBA" id="ARBA00022475"/>
    </source>
</evidence>
<evidence type="ECO:0000256" key="9">
    <source>
        <dbReference type="ARBA" id="ARBA00022963"/>
    </source>
</evidence>
<dbReference type="InterPro" id="IPR002921">
    <property type="entry name" value="Fungal_lipase-type"/>
</dbReference>
<keyword evidence="5 16" id="KW-0812">Transmembrane</keyword>
<evidence type="ECO:0000313" key="19">
    <source>
        <dbReference type="Proteomes" id="UP000075714"/>
    </source>
</evidence>
<evidence type="ECO:0000256" key="6">
    <source>
        <dbReference type="ARBA" id="ARBA00022723"/>
    </source>
</evidence>
<evidence type="ECO:0000256" key="7">
    <source>
        <dbReference type="ARBA" id="ARBA00022801"/>
    </source>
</evidence>
<keyword evidence="8" id="KW-0106">Calcium</keyword>
<dbReference type="Proteomes" id="UP000075714">
    <property type="component" value="Unassembled WGS sequence"/>
</dbReference>
<comment type="cofactor">
    <cofactor evidence="1">
        <name>Ca(2+)</name>
        <dbReference type="ChEBI" id="CHEBI:29108"/>
    </cofactor>
</comment>
<keyword evidence="6" id="KW-0479">Metal-binding</keyword>
<keyword evidence="10 16" id="KW-1133">Transmembrane helix</keyword>
<evidence type="ECO:0000313" key="18">
    <source>
        <dbReference type="EMBL" id="KXZ56550.1"/>
    </source>
</evidence>